<dbReference type="EMBL" id="AP024819">
    <property type="protein sequence ID" value="BCZ19507.1"/>
    <property type="molecule type" value="Genomic_DNA"/>
</dbReference>
<proteinExistence type="predicted"/>
<organism evidence="1 2">
    <name type="scientific">Helicobacter gastrofelis</name>
    <dbReference type="NCBI Taxonomy" id="2849642"/>
    <lineage>
        <taxon>Bacteria</taxon>
        <taxon>Pseudomonadati</taxon>
        <taxon>Campylobacterota</taxon>
        <taxon>Epsilonproteobacteria</taxon>
        <taxon>Campylobacterales</taxon>
        <taxon>Helicobacteraceae</taxon>
        <taxon>Helicobacter</taxon>
    </lineage>
</organism>
<accession>A0ABM7SHV1</accession>
<evidence type="ECO:0000313" key="2">
    <source>
        <dbReference type="Proteomes" id="UP000826146"/>
    </source>
</evidence>
<dbReference type="Proteomes" id="UP000826146">
    <property type="component" value="Chromosome"/>
</dbReference>
<protein>
    <submittedName>
        <fullName evidence="1">Uncharacterized protein</fullName>
    </submittedName>
</protein>
<keyword evidence="2" id="KW-1185">Reference proteome</keyword>
<gene>
    <name evidence="1" type="ORF">NHP190012_11490</name>
</gene>
<sequence>MSLELEAYVKDYKIFLDVRQIFNTNYKDFCLKVAPLLHCNGCKIYTSALCAQEA</sequence>
<dbReference type="RefSeq" id="WP_221271296.1">
    <property type="nucleotide sequence ID" value="NZ_AP024819.1"/>
</dbReference>
<name>A0ABM7SHV1_9HELI</name>
<evidence type="ECO:0000313" key="1">
    <source>
        <dbReference type="EMBL" id="BCZ19507.1"/>
    </source>
</evidence>
<reference evidence="1 2" key="1">
    <citation type="submission" date="2021-07" db="EMBL/GenBank/DDBJ databases">
        <title>Novel Helicobacter sp. Isolated from a cat.</title>
        <authorList>
            <person name="Rimbara E."/>
            <person name="Suzuki M."/>
        </authorList>
    </citation>
    <scope>NUCLEOTIDE SEQUENCE [LARGE SCALE GENOMIC DNA]</scope>
    <source>
        <strain evidence="2">NHP19-012</strain>
    </source>
</reference>